<evidence type="ECO:0000256" key="5">
    <source>
        <dbReference type="NCBIfam" id="TIGR02625"/>
    </source>
</evidence>
<evidence type="ECO:0000256" key="4">
    <source>
        <dbReference type="ARBA" id="ARBA00023308"/>
    </source>
</evidence>
<dbReference type="AlphaFoldDB" id="A0A0J1IM52"/>
<keyword evidence="8" id="KW-1185">Reference proteome</keyword>
<name>A0A0J1IM52_NIACI</name>
<dbReference type="InterPro" id="IPR008000">
    <property type="entry name" value="Rham/fucose_mutarotase"/>
</dbReference>
<dbReference type="PATRIC" id="fig|1397.4.peg.4946"/>
<evidence type="ECO:0000313" key="6">
    <source>
        <dbReference type="EMBL" id="KLV27056.1"/>
    </source>
</evidence>
<dbReference type="Proteomes" id="UP000036045">
    <property type="component" value="Unassembled WGS sequence"/>
</dbReference>
<keyword evidence="2" id="KW-0413">Isomerase</keyword>
<dbReference type="PANTHER" id="PTHR34389">
    <property type="entry name" value="L-RHAMNOSE MUTAROTASE"/>
    <property type="match status" value="1"/>
</dbReference>
<dbReference type="PANTHER" id="PTHR34389:SF2">
    <property type="entry name" value="L-RHAMNOSE MUTAROTASE"/>
    <property type="match status" value="1"/>
</dbReference>
<dbReference type="OrthoDB" id="9799608at2"/>
<keyword evidence="3" id="KW-0119">Carbohydrate metabolism</keyword>
<dbReference type="EMBL" id="LDPH01000006">
    <property type="protein sequence ID" value="KLV27056.1"/>
    <property type="molecule type" value="Genomic_DNA"/>
</dbReference>
<evidence type="ECO:0000313" key="8">
    <source>
        <dbReference type="Proteomes" id="UP000036045"/>
    </source>
</evidence>
<gene>
    <name evidence="7" type="primary">rhaM</name>
    <name evidence="6" type="ORF">ABW02_08830</name>
    <name evidence="7" type="ORF">CHH57_20185</name>
</gene>
<evidence type="ECO:0000256" key="1">
    <source>
        <dbReference type="ARBA" id="ARBA00022490"/>
    </source>
</evidence>
<evidence type="ECO:0000256" key="2">
    <source>
        <dbReference type="ARBA" id="ARBA00023235"/>
    </source>
</evidence>
<evidence type="ECO:0000313" key="9">
    <source>
        <dbReference type="Proteomes" id="UP000216961"/>
    </source>
</evidence>
<sequence>MKRLASIMFIKPGYENEYKKRHDELWPEMEEALKQHGASNYSIYLHHESQVLFAYLEVEDEAAYDAISQTAICRKWWKYMAPIMETNEDYSPVSHKLEEVFHLD</sequence>
<proteinExistence type="inferred from homology"/>
<reference evidence="7 9" key="2">
    <citation type="submission" date="2017-07" db="EMBL/GenBank/DDBJ databases">
        <title>Isolation and whole genome analysis of endospore-forming bacteria from heroin.</title>
        <authorList>
            <person name="Kalinowski J."/>
            <person name="Ahrens B."/>
            <person name="Al-Dilaimi A."/>
            <person name="Winkler A."/>
            <person name="Wibberg D."/>
            <person name="Schleenbecker U."/>
            <person name="Ruckert C."/>
            <person name="Wolfel R."/>
            <person name="Grass G."/>
        </authorList>
    </citation>
    <scope>NUCLEOTIDE SEQUENCE [LARGE SCALE GENOMIC DNA]</scope>
    <source>
        <strain evidence="7 9">7521-2</strain>
    </source>
</reference>
<accession>A0A0J1IM52</accession>
<dbReference type="GeneID" id="56348878"/>
<dbReference type="Gene3D" id="3.30.70.100">
    <property type="match status" value="1"/>
</dbReference>
<dbReference type="NCBIfam" id="TIGR02625">
    <property type="entry name" value="YiiL_rotase"/>
    <property type="match status" value="1"/>
</dbReference>
<evidence type="ECO:0000313" key="7">
    <source>
        <dbReference type="EMBL" id="PAD81384.1"/>
    </source>
</evidence>
<dbReference type="GO" id="GO:0005737">
    <property type="term" value="C:cytoplasm"/>
    <property type="evidence" value="ECO:0007669"/>
    <property type="project" value="InterPro"/>
</dbReference>
<dbReference type="GO" id="GO:0062192">
    <property type="term" value="F:L-rhamnose mutarotase activity"/>
    <property type="evidence" value="ECO:0007669"/>
    <property type="project" value="UniProtKB-UniRule"/>
</dbReference>
<dbReference type="EMBL" id="NPBQ01000125">
    <property type="protein sequence ID" value="PAD81384.1"/>
    <property type="molecule type" value="Genomic_DNA"/>
</dbReference>
<evidence type="ECO:0000256" key="3">
    <source>
        <dbReference type="ARBA" id="ARBA00023277"/>
    </source>
</evidence>
<dbReference type="GO" id="GO:0019301">
    <property type="term" value="P:rhamnose catabolic process"/>
    <property type="evidence" value="ECO:0007669"/>
    <property type="project" value="UniProtKB-UniRule"/>
</dbReference>
<keyword evidence="1" id="KW-0963">Cytoplasm</keyword>
<organism evidence="6 8">
    <name type="scientific">Niallia circulans</name>
    <name type="common">Bacillus circulans</name>
    <dbReference type="NCBI Taxonomy" id="1397"/>
    <lineage>
        <taxon>Bacteria</taxon>
        <taxon>Bacillati</taxon>
        <taxon>Bacillota</taxon>
        <taxon>Bacilli</taxon>
        <taxon>Bacillales</taxon>
        <taxon>Bacillaceae</taxon>
        <taxon>Niallia</taxon>
    </lineage>
</organism>
<dbReference type="HAMAP" id="MF_01663">
    <property type="entry name" value="L_rham_rotase"/>
    <property type="match status" value="1"/>
</dbReference>
<comment type="caution">
    <text evidence="6">The sequence shown here is derived from an EMBL/GenBank/DDBJ whole genome shotgun (WGS) entry which is preliminary data.</text>
</comment>
<dbReference type="SUPFAM" id="SSF54909">
    <property type="entry name" value="Dimeric alpha+beta barrel"/>
    <property type="match status" value="1"/>
</dbReference>
<dbReference type="RefSeq" id="WP_047941597.1">
    <property type="nucleotide sequence ID" value="NZ_CP026031.1"/>
</dbReference>
<dbReference type="Pfam" id="PF05336">
    <property type="entry name" value="rhaM"/>
    <property type="match status" value="1"/>
</dbReference>
<dbReference type="InterPro" id="IPR011008">
    <property type="entry name" value="Dimeric_a/b-barrel"/>
</dbReference>
<dbReference type="KEGG" id="bcir:C2I06_02130"/>
<dbReference type="Proteomes" id="UP000216961">
    <property type="component" value="Unassembled WGS sequence"/>
</dbReference>
<protein>
    <recommendedName>
        <fullName evidence="5">L-rhamnose mutarotase</fullName>
        <ecNumber evidence="5">5.1.3.32</ecNumber>
    </recommendedName>
</protein>
<dbReference type="InterPro" id="IPR013448">
    <property type="entry name" value="L-rhamnose_mutarotase"/>
</dbReference>
<reference evidence="6 8" key="1">
    <citation type="submission" date="2015-05" db="EMBL/GenBank/DDBJ databases">
        <title>Whole genome sequence and identification of bacterial endophytes from Costus igneus.</title>
        <authorList>
            <person name="Lee Y.P."/>
            <person name="Gan H.M."/>
            <person name="Eng W."/>
            <person name="Wheatley M.S."/>
            <person name="Caraballo A."/>
            <person name="Polter S."/>
            <person name="Savka M.A."/>
            <person name="Hudson A.O."/>
        </authorList>
    </citation>
    <scope>NUCLEOTIDE SEQUENCE [LARGE SCALE GENOMIC DNA]</scope>
    <source>
        <strain evidence="6 8">RIT379</strain>
    </source>
</reference>
<keyword evidence="4" id="KW-0684">Rhamnose metabolism</keyword>
<dbReference type="EC" id="5.1.3.32" evidence="5"/>